<dbReference type="EMBL" id="CP000302">
    <property type="protein sequence ID" value="ABE53633.1"/>
    <property type="molecule type" value="Genomic_DNA"/>
</dbReference>
<dbReference type="RefSeq" id="WP_011494800.1">
    <property type="nucleotide sequence ID" value="NC_007954.1"/>
</dbReference>
<reference evidence="2 3" key="1">
    <citation type="submission" date="2006-03" db="EMBL/GenBank/DDBJ databases">
        <title>Complete sequence of Shewanella denitrificans OS217.</title>
        <authorList>
            <consortium name="US DOE Joint Genome Institute"/>
            <person name="Copeland A."/>
            <person name="Lucas S."/>
            <person name="Lapidus A."/>
            <person name="Barry K."/>
            <person name="Detter J.C."/>
            <person name="Glavina del Rio T."/>
            <person name="Hammon N."/>
            <person name="Israni S."/>
            <person name="Dalin E."/>
            <person name="Tice H."/>
            <person name="Pitluck S."/>
            <person name="Brettin T."/>
            <person name="Bruce D."/>
            <person name="Han C."/>
            <person name="Tapia R."/>
            <person name="Gilna P."/>
            <person name="Kiss H."/>
            <person name="Schmutz J."/>
            <person name="Larimer F."/>
            <person name="Land M."/>
            <person name="Hauser L."/>
            <person name="Kyrpides N."/>
            <person name="Lykidis A."/>
            <person name="Richardson P."/>
        </authorList>
    </citation>
    <scope>NUCLEOTIDE SEQUENCE [LARGE SCALE GENOMIC DNA]</scope>
    <source>
        <strain evidence="3">OS217 / ATCC BAA-1090 / DSM 15013</strain>
    </source>
</reference>
<accession>Q12SE3</accession>
<evidence type="ECO:0000256" key="1">
    <source>
        <dbReference type="SAM" id="MobiDB-lite"/>
    </source>
</evidence>
<dbReference type="Proteomes" id="UP000001982">
    <property type="component" value="Chromosome"/>
</dbReference>
<feature type="compositionally biased region" description="Basic residues" evidence="1">
    <location>
        <begin position="51"/>
        <end position="61"/>
    </location>
</feature>
<feature type="region of interest" description="Disordered" evidence="1">
    <location>
        <begin position="22"/>
        <end position="90"/>
    </location>
</feature>
<keyword evidence="3" id="KW-1185">Reference proteome</keyword>
<feature type="compositionally biased region" description="Basic and acidic residues" evidence="1">
    <location>
        <begin position="30"/>
        <end position="40"/>
    </location>
</feature>
<dbReference type="KEGG" id="sdn:Sden_0338"/>
<name>Q12SE3_SHEDO</name>
<dbReference type="HOGENOM" id="CLU_143533_0_0_6"/>
<protein>
    <submittedName>
        <fullName evidence="2">Uncharacterized protein</fullName>
    </submittedName>
</protein>
<proteinExistence type="predicted"/>
<evidence type="ECO:0000313" key="2">
    <source>
        <dbReference type="EMBL" id="ABE53633.1"/>
    </source>
</evidence>
<dbReference type="OrthoDB" id="6267474at2"/>
<organism evidence="2 3">
    <name type="scientific">Shewanella denitrificans (strain OS217 / ATCC BAA-1090 / DSM 15013)</name>
    <dbReference type="NCBI Taxonomy" id="318161"/>
    <lineage>
        <taxon>Bacteria</taxon>
        <taxon>Pseudomonadati</taxon>
        <taxon>Pseudomonadota</taxon>
        <taxon>Gammaproteobacteria</taxon>
        <taxon>Alteromonadales</taxon>
        <taxon>Shewanellaceae</taxon>
        <taxon>Shewanella</taxon>
    </lineage>
</organism>
<evidence type="ECO:0000313" key="3">
    <source>
        <dbReference type="Proteomes" id="UP000001982"/>
    </source>
</evidence>
<gene>
    <name evidence="2" type="ordered locus">Sden_0338</name>
</gene>
<dbReference type="eggNOG" id="ENOG5031H49">
    <property type="taxonomic scope" value="Bacteria"/>
</dbReference>
<dbReference type="AlphaFoldDB" id="Q12SE3"/>
<sequence length="90" mass="10228">MSGLDSLYAMLARPVTANVKLKRKVVQPHQGKDIAEDSHESPQSQLPPRITRPKSERRKASNNRYIRAYDRRQKKAHLASDPAPNIDINV</sequence>